<dbReference type="EMBL" id="BJYK01000005">
    <property type="protein sequence ID" value="GEN80207.1"/>
    <property type="molecule type" value="Genomic_DNA"/>
</dbReference>
<keyword evidence="3" id="KW-1185">Reference proteome</keyword>
<dbReference type="InterPro" id="IPR002733">
    <property type="entry name" value="AMMECR1_domain"/>
</dbReference>
<dbReference type="SUPFAM" id="SSF143447">
    <property type="entry name" value="AMMECR1-like"/>
    <property type="match status" value="1"/>
</dbReference>
<protein>
    <recommendedName>
        <fullName evidence="1">AMMECR1 domain-containing protein</fullName>
    </recommendedName>
</protein>
<comment type="caution">
    <text evidence="2">The sequence shown here is derived from an EMBL/GenBank/DDBJ whole genome shotgun (WGS) entry which is preliminary data.</text>
</comment>
<reference evidence="2 3" key="1">
    <citation type="submission" date="2019-07" db="EMBL/GenBank/DDBJ databases">
        <title>Whole genome shotgun sequence of Actinotalea fermentans NBRC 105374.</title>
        <authorList>
            <person name="Hosoyama A."/>
            <person name="Uohara A."/>
            <person name="Ohji S."/>
            <person name="Ichikawa N."/>
        </authorList>
    </citation>
    <scope>NUCLEOTIDE SEQUENCE [LARGE SCALE GENOMIC DNA]</scope>
    <source>
        <strain evidence="2 3">NBRC 105374</strain>
    </source>
</reference>
<dbReference type="InterPro" id="IPR027623">
    <property type="entry name" value="AmmeMemoSam_A"/>
</dbReference>
<dbReference type="OrthoDB" id="9785549at2"/>
<dbReference type="RefSeq" id="WP_052113351.1">
    <property type="nucleotide sequence ID" value="NZ_BJYK01000005.1"/>
</dbReference>
<gene>
    <name evidence="2" type="ORF">AFE02nite_19410</name>
</gene>
<dbReference type="InterPro" id="IPR023473">
    <property type="entry name" value="AMMECR1"/>
</dbReference>
<proteinExistence type="predicted"/>
<name>A0A511YYC7_9CELL</name>
<accession>A0A511YYC7</accession>
<dbReference type="Proteomes" id="UP000321484">
    <property type="component" value="Unassembled WGS sequence"/>
</dbReference>
<evidence type="ECO:0000313" key="3">
    <source>
        <dbReference type="Proteomes" id="UP000321484"/>
    </source>
</evidence>
<dbReference type="Gene3D" id="3.30.1490.150">
    <property type="entry name" value="Hypothetical protein ph0010, domain 2"/>
    <property type="match status" value="1"/>
</dbReference>
<dbReference type="Gene3D" id="3.30.700.20">
    <property type="entry name" value="Hypothetical protein ph0010, domain 1"/>
    <property type="match status" value="1"/>
</dbReference>
<dbReference type="InterPro" id="IPR027485">
    <property type="entry name" value="AMMECR1_N"/>
</dbReference>
<dbReference type="PANTHER" id="PTHR13016:SF0">
    <property type="entry name" value="AMME SYNDROME CANDIDATE GENE 1 PROTEIN"/>
    <property type="match status" value="1"/>
</dbReference>
<dbReference type="Pfam" id="PF01871">
    <property type="entry name" value="AMMECR1"/>
    <property type="match status" value="1"/>
</dbReference>
<dbReference type="InterPro" id="IPR036071">
    <property type="entry name" value="AMMECR1_dom_sf"/>
</dbReference>
<dbReference type="AlphaFoldDB" id="A0A511YYC7"/>
<evidence type="ECO:0000313" key="2">
    <source>
        <dbReference type="EMBL" id="GEN80207.1"/>
    </source>
</evidence>
<evidence type="ECO:0000259" key="1">
    <source>
        <dbReference type="PROSITE" id="PS51112"/>
    </source>
</evidence>
<dbReference type="NCBIfam" id="TIGR04335">
    <property type="entry name" value="AmmeMemoSam_A"/>
    <property type="match status" value="1"/>
</dbReference>
<dbReference type="PROSITE" id="PS51112">
    <property type="entry name" value="AMMECR1"/>
    <property type="match status" value="1"/>
</dbReference>
<feature type="domain" description="AMMECR1" evidence="1">
    <location>
        <begin position="17"/>
        <end position="200"/>
    </location>
</feature>
<organism evidence="2 3">
    <name type="scientific">Actinotalea fermentans</name>
    <dbReference type="NCBI Taxonomy" id="43671"/>
    <lineage>
        <taxon>Bacteria</taxon>
        <taxon>Bacillati</taxon>
        <taxon>Actinomycetota</taxon>
        <taxon>Actinomycetes</taxon>
        <taxon>Micrococcales</taxon>
        <taxon>Cellulomonadaceae</taxon>
        <taxon>Actinotalea</taxon>
    </lineage>
</organism>
<sequence length="200" mass="21177">MTEAPHAPAALEALPDDAGDVLLPAARAAIGQALGVPAPALGEPPAWALEPGACYVTLTREGKLRGCTGTLVAHRPLLADVQVNAVNTALRDRRFAPMTPDEVPLVVIEVAVLSASRPLAASSLPEAYAALRPGVDGVIVEAGAWNRATFLPKMWEPLPEPAVFLEHLWRKAGLAPGVWHEGTRLRTYTARSWRESPGPA</sequence>
<dbReference type="PANTHER" id="PTHR13016">
    <property type="entry name" value="AMMECR1 HOMOLOG"/>
    <property type="match status" value="1"/>
</dbReference>